<protein>
    <submittedName>
        <fullName evidence="2">Chromosome 2, complete genome</fullName>
    </submittedName>
</protein>
<accession>I1RJI6</accession>
<dbReference type="EMBL" id="HG970333">
    <property type="protein sequence ID" value="CEF78923.1"/>
    <property type="molecule type" value="Genomic_DNA"/>
</dbReference>
<evidence type="ECO:0000313" key="4">
    <source>
        <dbReference type="Proteomes" id="UP000070720"/>
    </source>
</evidence>
<dbReference type="KEGG" id="fgr:FGSG_04007"/>
<feature type="compositionally biased region" description="Basic residues" evidence="1">
    <location>
        <begin position="1"/>
        <end position="18"/>
    </location>
</feature>
<reference evidence="2 4" key="4">
    <citation type="journal article" date="2015" name="BMC Genomics">
        <title>The completed genome sequence of the pathogenic ascomycete fungus Fusarium graminearum.</title>
        <authorList>
            <person name="King R."/>
            <person name="Urban M."/>
            <person name="Hammond-Kosack M.C."/>
            <person name="Hassani-Pak K."/>
            <person name="Hammond-Kosack K.E."/>
        </authorList>
    </citation>
    <scope>NUCLEOTIDE SEQUENCE [LARGE SCALE GENOMIC DNA]</scope>
    <source>
        <strain evidence="4">ATCC MYA-4620 / CBS 123657 / FGSC 9075 / NRRL 31084 / PH-1</strain>
        <strain evidence="2">PH-1</strain>
    </source>
</reference>
<gene>
    <name evidence="3" type="primary">FG04007.1</name>
    <name evidence="2" type="ORF">FGRAMPH1_01T14241</name>
</gene>
<dbReference type="HOGENOM" id="CLU_2121301_0_0_1"/>
<proteinExistence type="predicted"/>
<organism evidence="3">
    <name type="scientific">Gibberella zeae (strain ATCC MYA-4620 / CBS 123657 / FGSC 9075 / NRRL 31084 / PH-1)</name>
    <name type="common">Wheat head blight fungus</name>
    <name type="synonym">Fusarium graminearum</name>
    <dbReference type="NCBI Taxonomy" id="229533"/>
    <lineage>
        <taxon>Eukaryota</taxon>
        <taxon>Fungi</taxon>
        <taxon>Dikarya</taxon>
        <taxon>Ascomycota</taxon>
        <taxon>Pezizomycotina</taxon>
        <taxon>Sordariomycetes</taxon>
        <taxon>Hypocreomycetidae</taxon>
        <taxon>Hypocreales</taxon>
        <taxon>Nectriaceae</taxon>
        <taxon>Fusarium</taxon>
    </lineage>
</organism>
<reference evidence="3" key="5">
    <citation type="submission" date="2017-01" db="UniProtKB">
        <authorList>
            <consortium name="EnsemblFungi"/>
        </authorList>
    </citation>
    <scope>IDENTIFICATION</scope>
    <source>
        <strain evidence="3">PH-1 / ATCC MYA-4620 / FGSC 9075 / NRRL 31084</strain>
    </source>
</reference>
<keyword evidence="4" id="KW-1185">Reference proteome</keyword>
<dbReference type="AlphaFoldDB" id="I1RJI6"/>
<evidence type="ECO:0000256" key="1">
    <source>
        <dbReference type="SAM" id="MobiDB-lite"/>
    </source>
</evidence>
<dbReference type="EnsemblFungi" id="CEF78923">
    <property type="protein sequence ID" value="CEF78923"/>
    <property type="gene ID" value="FGRRES_04007"/>
</dbReference>
<reference evidence="3 4" key="1">
    <citation type="journal article" date="2007" name="Science">
        <title>The Fusarium graminearum genome reveals a link between localized polymorphism and pathogen specialization.</title>
        <authorList>
            <person name="Cuomo C.A."/>
            <person name="Gueldener U."/>
            <person name="Xu J.-R."/>
            <person name="Trail F."/>
            <person name="Turgeon B.G."/>
            <person name="Di Pietro A."/>
            <person name="Walton J.D."/>
            <person name="Ma L.-J."/>
            <person name="Baker S.E."/>
            <person name="Rep M."/>
            <person name="Adam G."/>
            <person name="Antoniw J."/>
            <person name="Baldwin T."/>
            <person name="Calvo S.E."/>
            <person name="Chang Y.-L."/>
            <person name="DeCaprio D."/>
            <person name="Gale L.R."/>
            <person name="Gnerre S."/>
            <person name="Goswami R.S."/>
            <person name="Hammond-Kosack K."/>
            <person name="Harris L.J."/>
            <person name="Hilburn K."/>
            <person name="Kennell J.C."/>
            <person name="Kroken S."/>
            <person name="Magnuson J.K."/>
            <person name="Mannhaupt G."/>
            <person name="Mauceli E.W."/>
            <person name="Mewes H.-W."/>
            <person name="Mitterbauer R."/>
            <person name="Muehlbauer G."/>
            <person name="Muensterkoetter M."/>
            <person name="Nelson D."/>
            <person name="O'Donnell K."/>
            <person name="Ouellet T."/>
            <person name="Qi W."/>
            <person name="Quesneville H."/>
            <person name="Roncero M.I.G."/>
            <person name="Seong K.-Y."/>
            <person name="Tetko I.V."/>
            <person name="Urban M."/>
            <person name="Waalwijk C."/>
            <person name="Ward T.J."/>
            <person name="Yao J."/>
            <person name="Birren B.W."/>
            <person name="Kistler H.C."/>
        </authorList>
    </citation>
    <scope>NUCLEOTIDE SEQUENCE [LARGE SCALE GENOMIC DNA]</scope>
    <source>
        <strain evidence="4">ATCC MYA-4620 / CBS 123657 / FGSC 9075 / NRRL 31084 / PH-1</strain>
        <strain evidence="3">PH-1 / ATCC MYA-4620 / FGSC 9075 / NRRL 31084</strain>
    </source>
</reference>
<dbReference type="VEuPathDB" id="FungiDB:FGRAMPH1_01G14241"/>
<dbReference type="RefSeq" id="XP_011321649.1">
    <property type="nucleotide sequence ID" value="XM_011323347.1"/>
</dbReference>
<sequence length="114" mass="12902">MEDTKKGRRNRRPTRKIGKKAEKPSNTTTTERSRSNTDYAKPANASHEMDVGTPDHTTVSRKVRAKNPNRAQHWDANTVFVPSAIRQQFWKLQQHYAAHETDAAAGASNGVNRY</sequence>
<dbReference type="OrthoDB" id="10368140at2759"/>
<dbReference type="InParanoid" id="I1RJI6"/>
<reference evidence="3 4" key="2">
    <citation type="journal article" date="2010" name="Nature">
        <title>Comparative genomics reveals mobile pathogenicity chromosomes in Fusarium.</title>
        <authorList>
            <person name="Ma L.J."/>
            <person name="van der Does H.C."/>
            <person name="Borkovich K.A."/>
            <person name="Coleman J.J."/>
            <person name="Daboussi M.J."/>
            <person name="Di Pietro A."/>
            <person name="Dufresne M."/>
            <person name="Freitag M."/>
            <person name="Grabherr M."/>
            <person name="Henrissat B."/>
            <person name="Houterman P.M."/>
            <person name="Kang S."/>
            <person name="Shim W.B."/>
            <person name="Woloshuk C."/>
            <person name="Xie X."/>
            <person name="Xu J.R."/>
            <person name="Antoniw J."/>
            <person name="Baker S.E."/>
            <person name="Bluhm B.H."/>
            <person name="Breakspear A."/>
            <person name="Brown D.W."/>
            <person name="Butchko R.A."/>
            <person name="Chapman S."/>
            <person name="Coulson R."/>
            <person name="Coutinho P.M."/>
            <person name="Danchin E.G."/>
            <person name="Diener A."/>
            <person name="Gale L.R."/>
            <person name="Gardiner D.M."/>
            <person name="Goff S."/>
            <person name="Hammond-Kosack K.E."/>
            <person name="Hilburn K."/>
            <person name="Hua-Van A."/>
            <person name="Jonkers W."/>
            <person name="Kazan K."/>
            <person name="Kodira C.D."/>
            <person name="Koehrsen M."/>
            <person name="Kumar L."/>
            <person name="Lee Y.H."/>
            <person name="Li L."/>
            <person name="Manners J.M."/>
            <person name="Miranda-Saavedra D."/>
            <person name="Mukherjee M."/>
            <person name="Park G."/>
            <person name="Park J."/>
            <person name="Park S.Y."/>
            <person name="Proctor R.H."/>
            <person name="Regev A."/>
            <person name="Ruiz-Roldan M.C."/>
            <person name="Sain D."/>
            <person name="Sakthikumar S."/>
            <person name="Sykes S."/>
            <person name="Schwartz D.C."/>
            <person name="Turgeon B.G."/>
            <person name="Wapinski I."/>
            <person name="Yoder O."/>
            <person name="Young S."/>
            <person name="Zeng Q."/>
            <person name="Zhou S."/>
            <person name="Galagan J."/>
            <person name="Cuomo C.A."/>
            <person name="Kistler H.C."/>
            <person name="Rep M."/>
        </authorList>
    </citation>
    <scope>GENOME REANNOTATION</scope>
    <source>
        <strain evidence="4">ATCC MYA-4620 / CBS 123657 / FGSC 9075 / NRRL 31084 / PH-1</strain>
        <strain evidence="3">PH-1 / ATCC MYA-4620 / FGSC 9075 / NRRL 31084</strain>
    </source>
</reference>
<evidence type="ECO:0000313" key="3">
    <source>
        <dbReference type="EnsemblFungi" id="CEF78923"/>
    </source>
</evidence>
<name>I1RJI6_GIBZE</name>
<evidence type="ECO:0000313" key="2">
    <source>
        <dbReference type="EMBL" id="CEF78923.1"/>
    </source>
</evidence>
<feature type="region of interest" description="Disordered" evidence="1">
    <location>
        <begin position="1"/>
        <end position="59"/>
    </location>
</feature>
<dbReference type="Proteomes" id="UP000070720">
    <property type="component" value="Chromosome 2"/>
</dbReference>
<reference key="3">
    <citation type="submission" date="2014-02" db="EMBL/GenBank/DDBJ databases">
        <title>A revised Fusarium graminearum genomic reference sequence using whole shotgun re-sequencing.</title>
        <authorList>
            <person name="King R."/>
            <person name="Urban M."/>
            <person name="Hassani-Pak K."/>
            <person name="Hammond-Kosack K."/>
        </authorList>
    </citation>
    <scope>NUCLEOTIDE SEQUENCE</scope>
    <source>
        <strain>PH-1</strain>
    </source>
</reference>